<keyword evidence="10" id="KW-0808">Transferase</keyword>
<proteinExistence type="inferred from homology"/>
<dbReference type="AlphaFoldDB" id="A0A497EVV8"/>
<organism evidence="10 12">
    <name type="scientific">Thermoproteota archaeon</name>
    <dbReference type="NCBI Taxonomy" id="2056631"/>
    <lineage>
        <taxon>Archaea</taxon>
        <taxon>Thermoproteota</taxon>
    </lineage>
</organism>
<dbReference type="Pfam" id="PF02748">
    <property type="entry name" value="PyrI_C"/>
    <property type="match status" value="1"/>
</dbReference>
<evidence type="ECO:0000256" key="5">
    <source>
        <dbReference type="ARBA" id="ARBA00022833"/>
    </source>
</evidence>
<name>A0A497EVV8_9CREN</name>
<dbReference type="GO" id="GO:0009347">
    <property type="term" value="C:aspartate carbamoyltransferase complex"/>
    <property type="evidence" value="ECO:0007669"/>
    <property type="project" value="InterPro"/>
</dbReference>
<keyword evidence="6 7" id="KW-0665">Pyrimidine biosynthesis</keyword>
<dbReference type="Gene3D" id="2.30.30.20">
    <property type="entry name" value="Aspartate carbamoyltransferase regulatory subunit, C-terminal domain"/>
    <property type="match status" value="1"/>
</dbReference>
<dbReference type="Proteomes" id="UP000269499">
    <property type="component" value="Unassembled WGS sequence"/>
</dbReference>
<protein>
    <recommendedName>
        <fullName evidence="3 7">Aspartate carbamoyltransferase regulatory chain</fullName>
    </recommendedName>
</protein>
<comment type="similarity">
    <text evidence="2 7">Belongs to the PyrI family.</text>
</comment>
<dbReference type="GO" id="GO:0006207">
    <property type="term" value="P:'de novo' pyrimidine nucleobase biosynthetic process"/>
    <property type="evidence" value="ECO:0007669"/>
    <property type="project" value="InterPro"/>
</dbReference>
<dbReference type="GO" id="GO:0046872">
    <property type="term" value="F:metal ion binding"/>
    <property type="evidence" value="ECO:0007669"/>
    <property type="project" value="UniProtKB-KW"/>
</dbReference>
<evidence type="ECO:0000256" key="6">
    <source>
        <dbReference type="ARBA" id="ARBA00022975"/>
    </source>
</evidence>
<evidence type="ECO:0000256" key="7">
    <source>
        <dbReference type="HAMAP-Rule" id="MF_00002"/>
    </source>
</evidence>
<keyword evidence="5 7" id="KW-0862">Zinc</keyword>
<feature type="domain" description="Aspartate carbamoyltransferase regulatory subunit C-terminal" evidence="9">
    <location>
        <begin position="102"/>
        <end position="151"/>
    </location>
</feature>
<feature type="domain" description="Aspartate carbamoyltransferase regulatory subunit N-terminal" evidence="8">
    <location>
        <begin position="6"/>
        <end position="97"/>
    </location>
</feature>
<dbReference type="Gene3D" id="3.30.70.140">
    <property type="entry name" value="Aspartate carbamoyltransferase regulatory subunit, N-terminal domain"/>
    <property type="match status" value="1"/>
</dbReference>
<dbReference type="InterPro" id="IPR020545">
    <property type="entry name" value="Asp_carbamoyltransf_reg_N"/>
</dbReference>
<reference evidence="12 13" key="1">
    <citation type="submission" date="2018-06" db="EMBL/GenBank/DDBJ databases">
        <title>Extensive metabolic versatility and redundancy in microbially diverse, dynamic hydrothermal sediments.</title>
        <authorList>
            <person name="Dombrowski N."/>
            <person name="Teske A."/>
            <person name="Baker B.J."/>
        </authorList>
    </citation>
    <scope>NUCLEOTIDE SEQUENCE [LARGE SCALE GENOMIC DNA]</scope>
    <source>
        <strain evidence="11">B20_G2</strain>
        <strain evidence="10">B29_G17</strain>
    </source>
</reference>
<evidence type="ECO:0000256" key="4">
    <source>
        <dbReference type="ARBA" id="ARBA00022723"/>
    </source>
</evidence>
<comment type="caution">
    <text evidence="10">The sequence shown here is derived from an EMBL/GenBank/DDBJ whole genome shotgun (WGS) entry which is preliminary data.</text>
</comment>
<dbReference type="SUPFAM" id="SSF54893">
    <property type="entry name" value="Aspartate carbamoyltransferase, Regulatory-chain, N-terminal domain"/>
    <property type="match status" value="1"/>
</dbReference>
<feature type="binding site" evidence="7">
    <location>
        <position position="139"/>
    </location>
    <ligand>
        <name>Zn(2+)</name>
        <dbReference type="ChEBI" id="CHEBI:29105"/>
    </ligand>
</feature>
<dbReference type="InterPro" id="IPR036793">
    <property type="entry name" value="Asp_carbatrfase_reg_N_sf"/>
</dbReference>
<comment type="subunit">
    <text evidence="7">Contains catalytic and regulatory chains.</text>
</comment>
<feature type="binding site" evidence="7">
    <location>
        <position position="114"/>
    </location>
    <ligand>
        <name>Zn(2+)</name>
        <dbReference type="ChEBI" id="CHEBI:29105"/>
    </ligand>
</feature>
<feature type="binding site" evidence="7">
    <location>
        <position position="142"/>
    </location>
    <ligand>
        <name>Zn(2+)</name>
        <dbReference type="ChEBI" id="CHEBI:29105"/>
    </ligand>
</feature>
<dbReference type="NCBIfam" id="TIGR00240">
    <property type="entry name" value="ATCase_reg"/>
    <property type="match status" value="1"/>
</dbReference>
<dbReference type="EMBL" id="QMRA01000006">
    <property type="protein sequence ID" value="RLE55530.1"/>
    <property type="molecule type" value="Genomic_DNA"/>
</dbReference>
<evidence type="ECO:0000256" key="1">
    <source>
        <dbReference type="ARBA" id="ARBA00002565"/>
    </source>
</evidence>
<accession>A0A497EVV8</accession>
<dbReference type="EMBL" id="QMQZ01000073">
    <property type="protein sequence ID" value="RLE51162.1"/>
    <property type="molecule type" value="Genomic_DNA"/>
</dbReference>
<sequence>MEREELRIRKIKHGTVIDHIAAGHALSVLKILNITGREGYIVSIAMNVPSKKLGRKDIVKVEGRELKEEEVNKIALIAPTATINIIKDYKVIKKNRITLPDKVEGIIRCRNPVCITNSPREPVTPKFKVISRKPIRLRCEYCETILEAEDIVRQF</sequence>
<keyword evidence="4 7" id="KW-0479">Metal-binding</keyword>
<evidence type="ECO:0000313" key="12">
    <source>
        <dbReference type="Proteomes" id="UP000268446"/>
    </source>
</evidence>
<evidence type="ECO:0000259" key="8">
    <source>
        <dbReference type="Pfam" id="PF01948"/>
    </source>
</evidence>
<gene>
    <name evidence="7" type="primary">pyrI</name>
    <name evidence="10" type="ORF">DRJ20_02520</name>
    <name evidence="11" type="ORF">DRJ26_00805</name>
</gene>
<evidence type="ECO:0000313" key="13">
    <source>
        <dbReference type="Proteomes" id="UP000269499"/>
    </source>
</evidence>
<dbReference type="GO" id="GO:0006221">
    <property type="term" value="P:pyrimidine nucleotide biosynthetic process"/>
    <property type="evidence" value="ECO:0007669"/>
    <property type="project" value="UniProtKB-UniRule"/>
</dbReference>
<feature type="binding site" evidence="7">
    <location>
        <position position="109"/>
    </location>
    <ligand>
        <name>Zn(2+)</name>
        <dbReference type="ChEBI" id="CHEBI:29105"/>
    </ligand>
</feature>
<dbReference type="InterPro" id="IPR020542">
    <property type="entry name" value="Asp_carbamoyltrfase_reg_C"/>
</dbReference>
<evidence type="ECO:0000313" key="10">
    <source>
        <dbReference type="EMBL" id="RLE51162.1"/>
    </source>
</evidence>
<comment type="cofactor">
    <cofactor evidence="7">
        <name>Zn(2+)</name>
        <dbReference type="ChEBI" id="CHEBI:29105"/>
    </cofactor>
    <text evidence="7">Binds 1 zinc ion per subunit.</text>
</comment>
<dbReference type="GO" id="GO:0016740">
    <property type="term" value="F:transferase activity"/>
    <property type="evidence" value="ECO:0007669"/>
    <property type="project" value="UniProtKB-KW"/>
</dbReference>
<evidence type="ECO:0000259" key="9">
    <source>
        <dbReference type="Pfam" id="PF02748"/>
    </source>
</evidence>
<dbReference type="HAMAP" id="MF_00002">
    <property type="entry name" value="Asp_carb_tr_reg"/>
    <property type="match status" value="1"/>
</dbReference>
<evidence type="ECO:0000256" key="2">
    <source>
        <dbReference type="ARBA" id="ARBA00010498"/>
    </source>
</evidence>
<dbReference type="Proteomes" id="UP000268446">
    <property type="component" value="Unassembled WGS sequence"/>
</dbReference>
<dbReference type="PANTHER" id="PTHR35805">
    <property type="entry name" value="ASPARTATE CARBAMOYLTRANSFERASE REGULATORY CHAIN"/>
    <property type="match status" value="1"/>
</dbReference>
<dbReference type="PANTHER" id="PTHR35805:SF1">
    <property type="entry name" value="ASPARTATE CARBAMOYLTRANSFERASE REGULATORY CHAIN"/>
    <property type="match status" value="1"/>
</dbReference>
<evidence type="ECO:0000313" key="11">
    <source>
        <dbReference type="EMBL" id="RLE55530.1"/>
    </source>
</evidence>
<dbReference type="InterPro" id="IPR002801">
    <property type="entry name" value="Asp_carbamoylTrfase_reg"/>
</dbReference>
<dbReference type="SUPFAM" id="SSF57825">
    <property type="entry name" value="Aspartate carbamoyltransferase, Regulatory-chain, C-terminal domain"/>
    <property type="match status" value="1"/>
</dbReference>
<evidence type="ECO:0000256" key="3">
    <source>
        <dbReference type="ARBA" id="ARBA00021764"/>
    </source>
</evidence>
<dbReference type="InterPro" id="IPR036792">
    <property type="entry name" value="Asp_carbatrfase_reg_C_sf"/>
</dbReference>
<dbReference type="Pfam" id="PF01948">
    <property type="entry name" value="PyrI"/>
    <property type="match status" value="1"/>
</dbReference>
<comment type="function">
    <text evidence="1 7">Involved in allosteric regulation of aspartate carbamoyltransferase.</text>
</comment>